<evidence type="ECO:0000256" key="1">
    <source>
        <dbReference type="ARBA" id="ARBA00004141"/>
    </source>
</evidence>
<keyword evidence="3" id="KW-0631">Potassium channel</keyword>
<keyword evidence="3" id="KW-0630">Potassium</keyword>
<feature type="transmembrane region" description="Helical" evidence="7">
    <location>
        <begin position="198"/>
        <end position="218"/>
    </location>
</feature>
<dbReference type="GeneTree" id="ENSGT00940000156523"/>
<organism evidence="10 11">
    <name type="scientific">Lates calcarifer</name>
    <name type="common">Barramundi</name>
    <name type="synonym">Holocentrus calcarifer</name>
    <dbReference type="NCBI Taxonomy" id="8187"/>
    <lineage>
        <taxon>Eukaryota</taxon>
        <taxon>Metazoa</taxon>
        <taxon>Chordata</taxon>
        <taxon>Craniata</taxon>
        <taxon>Vertebrata</taxon>
        <taxon>Euteleostomi</taxon>
        <taxon>Actinopterygii</taxon>
        <taxon>Neopterygii</taxon>
        <taxon>Teleostei</taxon>
        <taxon>Neoteleostei</taxon>
        <taxon>Acanthomorphata</taxon>
        <taxon>Carangaria</taxon>
        <taxon>Carangaria incertae sedis</taxon>
        <taxon>Centropomidae</taxon>
        <taxon>Lates</taxon>
    </lineage>
</organism>
<dbReference type="PANTHER" id="PTHR45689:SF8">
    <property type="entry name" value="POTASSIUM_SODIUM HYPERPOLARIZATION-ACTIVATED CYCLIC NUCLEOTIDE-GATED CHANNEL 2-LIKE"/>
    <property type="match status" value="1"/>
</dbReference>
<name>A0A4W6EV99_LATCA</name>
<evidence type="ECO:0000256" key="2">
    <source>
        <dbReference type="ARBA" id="ARBA00022692"/>
    </source>
</evidence>
<keyword evidence="3" id="KW-0633">Potassium transport</keyword>
<proteinExistence type="predicted"/>
<evidence type="ECO:0000313" key="10">
    <source>
        <dbReference type="Ensembl" id="ENSLCAP00010043164.1"/>
    </source>
</evidence>
<keyword evidence="5 7" id="KW-0472">Membrane</keyword>
<reference evidence="10" key="3">
    <citation type="submission" date="2025-09" db="UniProtKB">
        <authorList>
            <consortium name="Ensembl"/>
        </authorList>
    </citation>
    <scope>IDENTIFICATION</scope>
</reference>
<accession>A0A4W6EV99</accession>
<evidence type="ECO:0000256" key="6">
    <source>
        <dbReference type="SAM" id="MobiDB-lite"/>
    </source>
</evidence>
<dbReference type="Proteomes" id="UP000314980">
    <property type="component" value="Unassembled WGS sequence"/>
</dbReference>
<dbReference type="Pfam" id="PF08412">
    <property type="entry name" value="Ion_trans_N"/>
    <property type="match status" value="1"/>
</dbReference>
<dbReference type="PANTHER" id="PTHR45689">
    <property type="entry name" value="I[[H]] CHANNEL, ISOFORM E"/>
    <property type="match status" value="1"/>
</dbReference>
<feature type="compositionally biased region" description="Basic and acidic residues" evidence="6">
    <location>
        <begin position="1"/>
        <end position="14"/>
    </location>
</feature>
<dbReference type="GO" id="GO:0003254">
    <property type="term" value="P:regulation of membrane depolarization"/>
    <property type="evidence" value="ECO:0007669"/>
    <property type="project" value="TreeGrafter"/>
</dbReference>
<keyword evidence="3" id="KW-0407">Ion channel</keyword>
<evidence type="ECO:0000313" key="11">
    <source>
        <dbReference type="Proteomes" id="UP000314980"/>
    </source>
</evidence>
<keyword evidence="3" id="KW-0813">Transport</keyword>
<evidence type="ECO:0000256" key="4">
    <source>
        <dbReference type="ARBA" id="ARBA00022989"/>
    </source>
</evidence>
<feature type="domain" description="Ion transport N-terminal" evidence="9">
    <location>
        <begin position="77"/>
        <end position="117"/>
    </location>
</feature>
<keyword evidence="2 7" id="KW-0812">Transmembrane</keyword>
<reference evidence="10" key="2">
    <citation type="submission" date="2025-08" db="UniProtKB">
        <authorList>
            <consortium name="Ensembl"/>
        </authorList>
    </citation>
    <scope>IDENTIFICATION</scope>
</reference>
<feature type="region of interest" description="Disordered" evidence="6">
    <location>
        <begin position="1"/>
        <end position="77"/>
    </location>
</feature>
<dbReference type="GO" id="GO:0030424">
    <property type="term" value="C:axon"/>
    <property type="evidence" value="ECO:0007669"/>
    <property type="project" value="TreeGrafter"/>
</dbReference>
<dbReference type="Pfam" id="PF00520">
    <property type="entry name" value="Ion_trans"/>
    <property type="match status" value="1"/>
</dbReference>
<reference evidence="11" key="1">
    <citation type="submission" date="2015-09" db="EMBL/GenBank/DDBJ databases">
        <authorList>
            <person name="Sai Rama Sridatta P."/>
        </authorList>
    </citation>
    <scope>NUCLEOTIDE SEQUENCE [LARGE SCALE GENOMIC DNA]</scope>
</reference>
<dbReference type="Ensembl" id="ENSLCAT00010044224.1">
    <property type="protein sequence ID" value="ENSLCAP00010043164.1"/>
    <property type="gene ID" value="ENSLCAG00010020127.1"/>
</dbReference>
<dbReference type="GO" id="GO:0005249">
    <property type="term" value="F:voltage-gated potassium channel activity"/>
    <property type="evidence" value="ECO:0007669"/>
    <property type="project" value="TreeGrafter"/>
</dbReference>
<dbReference type="Gene3D" id="1.10.287.70">
    <property type="match status" value="1"/>
</dbReference>
<keyword evidence="3" id="KW-0406">Ion transport</keyword>
<dbReference type="InterPro" id="IPR013621">
    <property type="entry name" value="Ion_trans_N"/>
</dbReference>
<feature type="transmembrane region" description="Helical" evidence="7">
    <location>
        <begin position="121"/>
        <end position="144"/>
    </location>
</feature>
<dbReference type="GO" id="GO:0030425">
    <property type="term" value="C:dendrite"/>
    <property type="evidence" value="ECO:0007669"/>
    <property type="project" value="TreeGrafter"/>
</dbReference>
<feature type="domain" description="Ion transport" evidence="8">
    <location>
        <begin position="121"/>
        <end position="276"/>
    </location>
</feature>
<evidence type="ECO:0000256" key="3">
    <source>
        <dbReference type="ARBA" id="ARBA00022826"/>
    </source>
</evidence>
<sequence length="284" mass="32192">ERLTEREGGREGGTEQKGGYPLASLHTASISPEVGSLDGKLPCDQEGRSGLVESDSTCPEKKKKQQQQQEQREDGPSLLLPQLNRQSLYVYGSEVAVEQECIRQLQSGVFVIHPFSLMRSYYIMCMMAITFLNLIGIPMEIAFLDGNNGLVWEGFNVFSDTLFLIDVALNFRMGIIAEDGEEAILDIKRIRVSYLRTWFIPDVIAAFPIGYILLFAVKQNSLLQYLSTNKMMRILMFVRILSLIRLARVSRLVRFFNEVEKVSAIDFHVFESILVYCTCPLGRT</sequence>
<dbReference type="InterPro" id="IPR005821">
    <property type="entry name" value="Ion_trans_dom"/>
</dbReference>
<evidence type="ECO:0000256" key="5">
    <source>
        <dbReference type="ARBA" id="ARBA00023136"/>
    </source>
</evidence>
<dbReference type="GO" id="GO:0035725">
    <property type="term" value="P:sodium ion transmembrane transport"/>
    <property type="evidence" value="ECO:0007669"/>
    <property type="project" value="TreeGrafter"/>
</dbReference>
<dbReference type="AlphaFoldDB" id="A0A4W6EV99"/>
<dbReference type="InParanoid" id="A0A4W6EV99"/>
<dbReference type="SUPFAM" id="SSF81324">
    <property type="entry name" value="Voltage-gated potassium channels"/>
    <property type="match status" value="1"/>
</dbReference>
<protein>
    <submittedName>
        <fullName evidence="10">Hyperpolarization activated cyclic nucleotide-gated potassium channel 5</fullName>
    </submittedName>
</protein>
<evidence type="ECO:0000259" key="9">
    <source>
        <dbReference type="Pfam" id="PF08412"/>
    </source>
</evidence>
<dbReference type="GO" id="GO:0098855">
    <property type="term" value="C:HCN channel complex"/>
    <property type="evidence" value="ECO:0007669"/>
    <property type="project" value="TreeGrafter"/>
</dbReference>
<comment type="subcellular location">
    <subcellularLocation>
        <location evidence="1">Membrane</location>
        <topology evidence="1">Multi-pass membrane protein</topology>
    </subcellularLocation>
</comment>
<dbReference type="InterPro" id="IPR051413">
    <property type="entry name" value="K/Na_HCN_channel"/>
</dbReference>
<evidence type="ECO:0000256" key="7">
    <source>
        <dbReference type="SAM" id="Phobius"/>
    </source>
</evidence>
<keyword evidence="4 7" id="KW-1133">Transmembrane helix</keyword>
<evidence type="ECO:0000259" key="8">
    <source>
        <dbReference type="Pfam" id="PF00520"/>
    </source>
</evidence>
<keyword evidence="11" id="KW-1185">Reference proteome</keyword>